<organism evidence="5">
    <name type="scientific">marine metagenome</name>
    <dbReference type="NCBI Taxonomy" id="408172"/>
    <lineage>
        <taxon>unclassified sequences</taxon>
        <taxon>metagenomes</taxon>
        <taxon>ecological metagenomes</taxon>
    </lineage>
</organism>
<dbReference type="Gene3D" id="3.30.1360.120">
    <property type="entry name" value="Probable tRNA modification gtpase trme, domain 1"/>
    <property type="match status" value="1"/>
</dbReference>
<dbReference type="EMBL" id="UINC01022260">
    <property type="protein sequence ID" value="SVA91510.1"/>
    <property type="molecule type" value="Genomic_DNA"/>
</dbReference>
<reference evidence="5" key="1">
    <citation type="submission" date="2018-05" db="EMBL/GenBank/DDBJ databases">
        <authorList>
            <person name="Lanie J.A."/>
            <person name="Ng W.-L."/>
            <person name="Kazmierczak K.M."/>
            <person name="Andrzejewski T.M."/>
            <person name="Davidsen T.M."/>
            <person name="Wayne K.J."/>
            <person name="Tettelin H."/>
            <person name="Glass J.I."/>
            <person name="Rusch D."/>
            <person name="Podicherti R."/>
            <person name="Tsui H.-C.T."/>
            <person name="Winkler M.E."/>
        </authorList>
    </citation>
    <scope>NUCLEOTIDE SEQUENCE</scope>
</reference>
<comment type="similarity">
    <text evidence="1">Belongs to the GcvT family.</text>
</comment>
<dbReference type="FunFam" id="3.30.70.1400:FF:000001">
    <property type="entry name" value="Aminomethyltransferase"/>
    <property type="match status" value="1"/>
</dbReference>
<feature type="non-terminal residue" evidence="5">
    <location>
        <position position="114"/>
    </location>
</feature>
<protein>
    <recommendedName>
        <fullName evidence="4">GCVT N-terminal domain-containing protein</fullName>
    </recommendedName>
</protein>
<evidence type="ECO:0000313" key="5">
    <source>
        <dbReference type="EMBL" id="SVA91510.1"/>
    </source>
</evidence>
<dbReference type="Pfam" id="PF01571">
    <property type="entry name" value="GCV_T"/>
    <property type="match status" value="1"/>
</dbReference>
<gene>
    <name evidence="5" type="ORF">METZ01_LOCUS144364</name>
</gene>
<dbReference type="InterPro" id="IPR006222">
    <property type="entry name" value="GCVT_N"/>
</dbReference>
<dbReference type="AlphaFoldDB" id="A0A381ZQK3"/>
<feature type="domain" description="GCVT N-terminal" evidence="4">
    <location>
        <begin position="6"/>
        <end position="114"/>
    </location>
</feature>
<name>A0A381ZQK3_9ZZZZ</name>
<evidence type="ECO:0000259" key="4">
    <source>
        <dbReference type="Pfam" id="PF01571"/>
    </source>
</evidence>
<accession>A0A381ZQK3</accession>
<evidence type="ECO:0000256" key="3">
    <source>
        <dbReference type="ARBA" id="ARBA00022679"/>
    </source>
</evidence>
<keyword evidence="2" id="KW-0032">Aminotransferase</keyword>
<dbReference type="InterPro" id="IPR028896">
    <property type="entry name" value="GcvT/YgfZ/DmdA"/>
</dbReference>
<dbReference type="GO" id="GO:0005829">
    <property type="term" value="C:cytosol"/>
    <property type="evidence" value="ECO:0007669"/>
    <property type="project" value="TreeGrafter"/>
</dbReference>
<dbReference type="InterPro" id="IPR027266">
    <property type="entry name" value="TrmE/GcvT-like"/>
</dbReference>
<dbReference type="Gene3D" id="3.30.70.1400">
    <property type="entry name" value="Aminomethyltransferase beta-barrel domains"/>
    <property type="match status" value="1"/>
</dbReference>
<dbReference type="PANTHER" id="PTHR43757:SF2">
    <property type="entry name" value="AMINOMETHYLTRANSFERASE, MITOCHONDRIAL"/>
    <property type="match status" value="1"/>
</dbReference>
<dbReference type="PANTHER" id="PTHR43757">
    <property type="entry name" value="AMINOMETHYLTRANSFERASE"/>
    <property type="match status" value="1"/>
</dbReference>
<dbReference type="SUPFAM" id="SSF103025">
    <property type="entry name" value="Folate-binding domain"/>
    <property type="match status" value="1"/>
</dbReference>
<evidence type="ECO:0000256" key="1">
    <source>
        <dbReference type="ARBA" id="ARBA00008609"/>
    </source>
</evidence>
<proteinExistence type="inferred from homology"/>
<keyword evidence="3" id="KW-0808">Transferase</keyword>
<evidence type="ECO:0000256" key="2">
    <source>
        <dbReference type="ARBA" id="ARBA00022576"/>
    </source>
</evidence>
<sequence length="114" mass="12862">MKHTILYDKHIGFNAKMVPFAGFKMPLQYTGITDEHNAVRTSVGVFDVSHMGEFTISGNDAENFLQLLTTNDIKKLSYGQAQYSTMCLEDGGIIDDLVIYRFEDHYMMVVNAAN</sequence>
<dbReference type="GO" id="GO:0008483">
    <property type="term" value="F:transaminase activity"/>
    <property type="evidence" value="ECO:0007669"/>
    <property type="project" value="UniProtKB-KW"/>
</dbReference>